<feature type="repeat" description="TPR" evidence="1">
    <location>
        <begin position="76"/>
        <end position="109"/>
    </location>
</feature>
<dbReference type="EMBL" id="SNXI01000003">
    <property type="protein sequence ID" value="TDP39203.1"/>
    <property type="molecule type" value="Genomic_DNA"/>
</dbReference>
<dbReference type="Pfam" id="PF13432">
    <property type="entry name" value="TPR_16"/>
    <property type="match status" value="1"/>
</dbReference>
<evidence type="ECO:0000256" key="1">
    <source>
        <dbReference type="PROSITE-ProRule" id="PRU00339"/>
    </source>
</evidence>
<gene>
    <name evidence="3" type="ORF">DEU29_10399</name>
</gene>
<feature type="repeat" description="TPR" evidence="1">
    <location>
        <begin position="362"/>
        <end position="395"/>
    </location>
</feature>
<protein>
    <submittedName>
        <fullName evidence="3">Tetratricopeptide repeat protein</fullName>
    </submittedName>
</protein>
<dbReference type="Gene3D" id="1.25.40.10">
    <property type="entry name" value="Tetratricopeptide repeat domain"/>
    <property type="match status" value="3"/>
</dbReference>
<dbReference type="Pfam" id="PF13181">
    <property type="entry name" value="TPR_8"/>
    <property type="match status" value="1"/>
</dbReference>
<accession>A0A4R6PMX2</accession>
<dbReference type="PROSITE" id="PS50005">
    <property type="entry name" value="TPR"/>
    <property type="match status" value="3"/>
</dbReference>
<dbReference type="AlphaFoldDB" id="A0A4R6PMX2"/>
<keyword evidence="1" id="KW-0802">TPR repeat</keyword>
<comment type="caution">
    <text evidence="3">The sequence shown here is derived from an EMBL/GenBank/DDBJ whole genome shotgun (WGS) entry which is preliminary data.</text>
</comment>
<keyword evidence="2" id="KW-0732">Signal</keyword>
<keyword evidence="4" id="KW-1185">Reference proteome</keyword>
<dbReference type="SUPFAM" id="SSF81901">
    <property type="entry name" value="HCP-like"/>
    <property type="match status" value="1"/>
</dbReference>
<feature type="signal peptide" evidence="2">
    <location>
        <begin position="1"/>
        <end position="24"/>
    </location>
</feature>
<evidence type="ECO:0000256" key="2">
    <source>
        <dbReference type="SAM" id="SignalP"/>
    </source>
</evidence>
<organism evidence="3 4">
    <name type="scientific">Idiomarina aquatica</name>
    <dbReference type="NCBI Taxonomy" id="1327752"/>
    <lineage>
        <taxon>Bacteria</taxon>
        <taxon>Pseudomonadati</taxon>
        <taxon>Pseudomonadota</taxon>
        <taxon>Gammaproteobacteria</taxon>
        <taxon>Alteromonadales</taxon>
        <taxon>Idiomarinaceae</taxon>
        <taxon>Idiomarina</taxon>
    </lineage>
</organism>
<dbReference type="SMART" id="SM00028">
    <property type="entry name" value="TPR"/>
    <property type="match status" value="3"/>
</dbReference>
<dbReference type="InterPro" id="IPR011990">
    <property type="entry name" value="TPR-like_helical_dom_sf"/>
</dbReference>
<sequence>MNKLLKTLACAGVALFVSAQPVLAQQTERVPALREKVYSQLARAQSVADEQNNAAGIAVLREIESRADSMNSYERAMLWNFFGFMHYDNGDTTKAIEYFGKVVNETPIPASLKKSTLFSLSQLALSDGQYQKSLTYLSDWKTLAEEKELAKAWILEAQAYYQKGDYAAALEPIQRAIENAEKKGDIAKENWLILARAVHYELGQTEGVARMLEQLVVNYSKPEYWLQLAGIYGQLEQNKKQLAVLEAAYQQGFVTTASDIRNLAQVYYLNELPYEAAQLMQKFFDEGVLERNLSNQKFYAQSLTQAKEYDAAIAAYQTAADLGDTAEMLAQAAQLAINIDNNEQALQLAKRALSAGEVKSPGNLYLVQGMAHVNNKDFEQAITAFARAAEFEETQAAAQQWAKYAKAQEKHAQQMANIDI</sequence>
<dbReference type="OrthoDB" id="5574348at2"/>
<feature type="repeat" description="TPR" evidence="1">
    <location>
        <begin position="150"/>
        <end position="183"/>
    </location>
</feature>
<dbReference type="RefSeq" id="WP_133538918.1">
    <property type="nucleotide sequence ID" value="NZ_SNXI01000003.1"/>
</dbReference>
<reference evidence="3 4" key="1">
    <citation type="submission" date="2019-03" db="EMBL/GenBank/DDBJ databases">
        <title>Freshwater and sediment microbial communities from various areas in North America, analyzing microbe dynamics in response to fracking.</title>
        <authorList>
            <person name="Lamendella R."/>
        </authorList>
    </citation>
    <scope>NUCLEOTIDE SEQUENCE [LARGE SCALE GENOMIC DNA]</scope>
    <source>
        <strain evidence="3 4">18_TX</strain>
    </source>
</reference>
<evidence type="ECO:0000313" key="4">
    <source>
        <dbReference type="Proteomes" id="UP000295531"/>
    </source>
</evidence>
<name>A0A4R6PMX2_9GAMM</name>
<dbReference type="Proteomes" id="UP000295531">
    <property type="component" value="Unassembled WGS sequence"/>
</dbReference>
<dbReference type="InterPro" id="IPR019734">
    <property type="entry name" value="TPR_rpt"/>
</dbReference>
<proteinExistence type="predicted"/>
<feature type="chain" id="PRO_5020259528" evidence="2">
    <location>
        <begin position="25"/>
        <end position="420"/>
    </location>
</feature>
<evidence type="ECO:0000313" key="3">
    <source>
        <dbReference type="EMBL" id="TDP39203.1"/>
    </source>
</evidence>